<dbReference type="EMBL" id="JWZT01004076">
    <property type="protein sequence ID" value="KII64894.1"/>
    <property type="molecule type" value="Genomic_DNA"/>
</dbReference>
<keyword evidence="10" id="KW-1185">Reference proteome</keyword>
<keyword evidence="2" id="KW-0645">Protease</keyword>
<comment type="caution">
    <text evidence="9">The sequence shown here is derived from an EMBL/GenBank/DDBJ whole genome shotgun (WGS) entry which is preliminary data.</text>
</comment>
<accession>A0A0C2IHS9</accession>
<dbReference type="Pfam" id="PF08246">
    <property type="entry name" value="Inhibitor_I29"/>
    <property type="match status" value="1"/>
</dbReference>
<dbReference type="InterPro" id="IPR013128">
    <property type="entry name" value="Peptidase_C1A"/>
</dbReference>
<evidence type="ECO:0000256" key="3">
    <source>
        <dbReference type="ARBA" id="ARBA00022801"/>
    </source>
</evidence>
<dbReference type="InterPro" id="IPR000668">
    <property type="entry name" value="Peptidase_C1A_C"/>
</dbReference>
<dbReference type="InterPro" id="IPR038765">
    <property type="entry name" value="Papain-like_cys_pep_sf"/>
</dbReference>
<dbReference type="SUPFAM" id="SSF54001">
    <property type="entry name" value="Cysteine proteinases"/>
    <property type="match status" value="1"/>
</dbReference>
<dbReference type="PANTHER" id="PTHR12411">
    <property type="entry name" value="CYSTEINE PROTEASE FAMILY C1-RELATED"/>
    <property type="match status" value="1"/>
</dbReference>
<dbReference type="OrthoDB" id="6762240at2759"/>
<keyword evidence="5" id="KW-0865">Zymogen</keyword>
<feature type="domain" description="Cathepsin propeptide inhibitor" evidence="8">
    <location>
        <begin position="36"/>
        <end position="91"/>
    </location>
</feature>
<dbReference type="InterPro" id="IPR013201">
    <property type="entry name" value="Prot_inhib_I29"/>
</dbReference>
<evidence type="ECO:0000313" key="10">
    <source>
        <dbReference type="Proteomes" id="UP000031668"/>
    </source>
</evidence>
<dbReference type="Gene3D" id="3.90.70.10">
    <property type="entry name" value="Cysteine proteinases"/>
    <property type="match status" value="1"/>
</dbReference>
<keyword evidence="7" id="KW-0732">Signal</keyword>
<name>A0A0C2IHS9_THEKT</name>
<comment type="similarity">
    <text evidence="1">Belongs to the peptidase C1 family.</text>
</comment>
<dbReference type="OMA" id="SIDWRTH"/>
<keyword evidence="6" id="KW-1015">Disulfide bond</keyword>
<dbReference type="SMART" id="SM00848">
    <property type="entry name" value="Inhibitor_I29"/>
    <property type="match status" value="1"/>
</dbReference>
<evidence type="ECO:0000259" key="8">
    <source>
        <dbReference type="SMART" id="SM00848"/>
    </source>
</evidence>
<evidence type="ECO:0000256" key="2">
    <source>
        <dbReference type="ARBA" id="ARBA00022670"/>
    </source>
</evidence>
<keyword evidence="4" id="KW-0788">Thiol protease</keyword>
<evidence type="ECO:0000256" key="7">
    <source>
        <dbReference type="SAM" id="SignalP"/>
    </source>
</evidence>
<evidence type="ECO:0000256" key="5">
    <source>
        <dbReference type="ARBA" id="ARBA00023145"/>
    </source>
</evidence>
<dbReference type="InterPro" id="IPR000169">
    <property type="entry name" value="Pept_cys_AS"/>
</dbReference>
<dbReference type="GO" id="GO:0006508">
    <property type="term" value="P:proteolysis"/>
    <property type="evidence" value="ECO:0007669"/>
    <property type="project" value="UniProtKB-KW"/>
</dbReference>
<dbReference type="Proteomes" id="UP000031668">
    <property type="component" value="Unassembled WGS sequence"/>
</dbReference>
<proteinExistence type="inferred from homology"/>
<evidence type="ECO:0000256" key="6">
    <source>
        <dbReference type="ARBA" id="ARBA00023157"/>
    </source>
</evidence>
<evidence type="ECO:0000256" key="4">
    <source>
        <dbReference type="ARBA" id="ARBA00022807"/>
    </source>
</evidence>
<reference evidence="9 10" key="1">
    <citation type="journal article" date="2014" name="Genome Biol. Evol.">
        <title>The genome of the myxosporean Thelohanellus kitauei shows adaptations to nutrient acquisition within its fish host.</title>
        <authorList>
            <person name="Yang Y."/>
            <person name="Xiong J."/>
            <person name="Zhou Z."/>
            <person name="Huo F."/>
            <person name="Miao W."/>
            <person name="Ran C."/>
            <person name="Liu Y."/>
            <person name="Zhang J."/>
            <person name="Feng J."/>
            <person name="Wang M."/>
            <person name="Wang M."/>
            <person name="Wang L."/>
            <person name="Yao B."/>
        </authorList>
    </citation>
    <scope>NUCLEOTIDE SEQUENCE [LARGE SCALE GENOMIC DNA]</scope>
    <source>
        <strain evidence="9">Wuqing</strain>
    </source>
</reference>
<dbReference type="SMR" id="A0A0C2IHS9"/>
<protein>
    <submittedName>
        <fullName evidence="9">Digestive cysteine proteinase 2</fullName>
    </submittedName>
</protein>
<dbReference type="AlphaFoldDB" id="A0A0C2IHS9"/>
<feature type="chain" id="PRO_5018554872" evidence="7">
    <location>
        <begin position="25"/>
        <end position="150"/>
    </location>
</feature>
<dbReference type="PROSITE" id="PS00139">
    <property type="entry name" value="THIOL_PROTEASE_CYS"/>
    <property type="match status" value="1"/>
</dbReference>
<dbReference type="Pfam" id="PF00112">
    <property type="entry name" value="Peptidase_C1"/>
    <property type="match status" value="1"/>
</dbReference>
<sequence length="150" mass="17064">MQSKTGCGTKVIVVVFLLFYTSHTSNVQNLVSTGLWNEYKGKYNLKFSPSEEAERRDLFLDNLRFIEEVNARNEGFTLAMNEYGHMSPSELTMRTLMRRSGELRLDDAPATDSPVRKSIDWRTHNVVSRVKNQGICGSCYAFSGVHVDFT</sequence>
<evidence type="ECO:0000313" key="9">
    <source>
        <dbReference type="EMBL" id="KII64894.1"/>
    </source>
</evidence>
<evidence type="ECO:0000256" key="1">
    <source>
        <dbReference type="ARBA" id="ARBA00008455"/>
    </source>
</evidence>
<organism evidence="9 10">
    <name type="scientific">Thelohanellus kitauei</name>
    <name type="common">Myxosporean</name>
    <dbReference type="NCBI Taxonomy" id="669202"/>
    <lineage>
        <taxon>Eukaryota</taxon>
        <taxon>Metazoa</taxon>
        <taxon>Cnidaria</taxon>
        <taxon>Myxozoa</taxon>
        <taxon>Myxosporea</taxon>
        <taxon>Bivalvulida</taxon>
        <taxon>Platysporina</taxon>
        <taxon>Myxobolidae</taxon>
        <taxon>Thelohanellus</taxon>
    </lineage>
</organism>
<dbReference type="GO" id="GO:0008234">
    <property type="term" value="F:cysteine-type peptidase activity"/>
    <property type="evidence" value="ECO:0007669"/>
    <property type="project" value="UniProtKB-KW"/>
</dbReference>
<feature type="signal peptide" evidence="7">
    <location>
        <begin position="1"/>
        <end position="24"/>
    </location>
</feature>
<gene>
    <name evidence="9" type="ORF">RF11_09304</name>
</gene>
<keyword evidence="3" id="KW-0378">Hydrolase</keyword>